<keyword evidence="16" id="KW-1185">Reference proteome</keyword>
<feature type="transmembrane region" description="Helical" evidence="13">
    <location>
        <begin position="288"/>
        <end position="309"/>
    </location>
</feature>
<dbReference type="PROSITE" id="PS00238">
    <property type="entry name" value="OPSIN"/>
    <property type="match status" value="1"/>
</dbReference>
<keyword evidence="10" id="KW-0675">Receptor</keyword>
<keyword evidence="6 13" id="KW-1133">Transmembrane helix</keyword>
<evidence type="ECO:0000256" key="10">
    <source>
        <dbReference type="ARBA" id="ARBA00023170"/>
    </source>
</evidence>
<evidence type="ECO:0000313" key="15">
    <source>
        <dbReference type="Ensembl" id="ENSCMIP00000004491.1"/>
    </source>
</evidence>
<evidence type="ECO:0000256" key="12">
    <source>
        <dbReference type="SAM" id="MobiDB-lite"/>
    </source>
</evidence>
<feature type="domain" description="G-protein coupled receptors family 1 profile" evidence="14">
    <location>
        <begin position="49"/>
        <end position="306"/>
    </location>
</feature>
<dbReference type="AlphaFoldDB" id="A0A4W3GM39"/>
<evidence type="ECO:0000256" key="9">
    <source>
        <dbReference type="ARBA" id="ARBA00023136"/>
    </source>
</evidence>
<keyword evidence="8" id="KW-0297">G-protein coupled receptor</keyword>
<dbReference type="Pfam" id="PF00001">
    <property type="entry name" value="7tm_1"/>
    <property type="match status" value="1"/>
</dbReference>
<dbReference type="GO" id="GO:0009881">
    <property type="term" value="F:photoreceptor activity"/>
    <property type="evidence" value="ECO:0007669"/>
    <property type="project" value="UniProtKB-KW"/>
</dbReference>
<feature type="transmembrane region" description="Helical" evidence="13">
    <location>
        <begin position="103"/>
        <end position="125"/>
    </location>
</feature>
<keyword evidence="2" id="KW-0600">Photoreceptor protein</keyword>
<dbReference type="FunFam" id="1.20.1070.10:FF:000390">
    <property type="entry name" value="Novopsin-1"/>
    <property type="match status" value="1"/>
</dbReference>
<dbReference type="InterPro" id="IPR017452">
    <property type="entry name" value="GPCR_Rhodpsn_7TM"/>
</dbReference>
<dbReference type="CDD" id="cd15074">
    <property type="entry name" value="7tmA_Opsin5_neuropsin"/>
    <property type="match status" value="1"/>
</dbReference>
<reference evidence="16" key="2">
    <citation type="journal article" date="2007" name="PLoS Biol.">
        <title>Survey sequencing and comparative analysis of the elephant shark (Callorhinchus milii) genome.</title>
        <authorList>
            <person name="Venkatesh B."/>
            <person name="Kirkness E.F."/>
            <person name="Loh Y.H."/>
            <person name="Halpern A.L."/>
            <person name="Lee A.P."/>
            <person name="Johnson J."/>
            <person name="Dandona N."/>
            <person name="Viswanathan L.D."/>
            <person name="Tay A."/>
            <person name="Venter J.C."/>
            <person name="Strausberg R.L."/>
            <person name="Brenner S."/>
        </authorList>
    </citation>
    <scope>NUCLEOTIDE SEQUENCE [LARGE SCALE GENOMIC DNA]</scope>
</reference>
<keyword evidence="9 13" id="KW-0472">Membrane</keyword>
<proteinExistence type="predicted"/>
<evidence type="ECO:0000256" key="11">
    <source>
        <dbReference type="ARBA" id="ARBA00023224"/>
    </source>
</evidence>
<dbReference type="GeneID" id="103175905"/>
<evidence type="ECO:0000256" key="7">
    <source>
        <dbReference type="ARBA" id="ARBA00022991"/>
    </source>
</evidence>
<gene>
    <name evidence="15" type="primary">LOC103175905</name>
</gene>
<dbReference type="OMA" id="FIITSIW"/>
<dbReference type="SUPFAM" id="SSF81321">
    <property type="entry name" value="Family A G protein-coupled receptor-like"/>
    <property type="match status" value="1"/>
</dbReference>
<keyword evidence="5" id="KW-0681">Retinal protein</keyword>
<evidence type="ECO:0000256" key="1">
    <source>
        <dbReference type="ARBA" id="ARBA00004141"/>
    </source>
</evidence>
<dbReference type="PANTHER" id="PTHR24240">
    <property type="entry name" value="OPSIN"/>
    <property type="match status" value="1"/>
</dbReference>
<dbReference type="OrthoDB" id="8863409at2759"/>
<name>A0A4W3GM39_CALMI</name>
<feature type="transmembrane region" description="Helical" evidence="13">
    <location>
        <begin position="255"/>
        <end position="276"/>
    </location>
</feature>
<dbReference type="Ensembl" id="ENSCMIT00000004657.1">
    <property type="protein sequence ID" value="ENSCMIP00000004491.1"/>
    <property type="gene ID" value="ENSCMIG00000002678.1"/>
</dbReference>
<sequence length="400" mass="45344">MSLQGLGQISIPWRNHNSTFQPKEHPISEQGETIIGVYLLILGWLSWFGNSIVIFILYRQRLSLQPPDYLTLNLAVSDASISIFGYSRGIIEIFNVFRDDGFLITSIWTCQIDGFLTLLFGLASINTHTMISVIRYIKAVHPHRAYSISAGSIAASLVLIWIAAIFWSGAPLFNWGSYTDRMYGTCEIDWSRASFSTIYKSYIISIFICCFFLPVFVMLFSYISIINTVKSSHAFAGNADLSDRQRRMEKDVTRVSMVICTAFIIAWSPYAVISMWSASGYTVPQLTGIFASLFAKSASFYNPMIYFGLNSKFRKDIYILLPCVKEPKESVKLKRFKHLRHRPEQQQANKDRYAEELQQVASPDSGMGSPSKSPPLHNKDVFFVPMGSEADDSLYECDRL</sequence>
<keyword evidence="11" id="KW-0807">Transducer</keyword>
<evidence type="ECO:0000256" key="8">
    <source>
        <dbReference type="ARBA" id="ARBA00023040"/>
    </source>
</evidence>
<evidence type="ECO:0000256" key="3">
    <source>
        <dbReference type="ARBA" id="ARBA00022606"/>
    </source>
</evidence>
<dbReference type="GeneTree" id="ENSGT01120000271854"/>
<dbReference type="PRINTS" id="PR00237">
    <property type="entry name" value="GPCRRHODOPSN"/>
</dbReference>
<feature type="transmembrane region" description="Helical" evidence="13">
    <location>
        <begin position="146"/>
        <end position="167"/>
    </location>
</feature>
<keyword evidence="3" id="KW-0716">Sensory transduction</keyword>
<dbReference type="Gene3D" id="1.20.1070.10">
    <property type="entry name" value="Rhodopsin 7-helix transmembrane proteins"/>
    <property type="match status" value="1"/>
</dbReference>
<dbReference type="InterPro" id="IPR027430">
    <property type="entry name" value="Retinal_BS"/>
</dbReference>
<organism evidence="15 16">
    <name type="scientific">Callorhinchus milii</name>
    <name type="common">Ghost shark</name>
    <dbReference type="NCBI Taxonomy" id="7868"/>
    <lineage>
        <taxon>Eukaryota</taxon>
        <taxon>Metazoa</taxon>
        <taxon>Chordata</taxon>
        <taxon>Craniata</taxon>
        <taxon>Vertebrata</taxon>
        <taxon>Chondrichthyes</taxon>
        <taxon>Holocephali</taxon>
        <taxon>Chimaeriformes</taxon>
        <taxon>Callorhinchidae</taxon>
        <taxon>Callorhinchus</taxon>
    </lineage>
</organism>
<evidence type="ECO:0000256" key="2">
    <source>
        <dbReference type="ARBA" id="ARBA00022543"/>
    </source>
</evidence>
<dbReference type="PROSITE" id="PS50262">
    <property type="entry name" value="G_PROTEIN_RECEP_F1_2"/>
    <property type="match status" value="1"/>
</dbReference>
<reference evidence="15" key="5">
    <citation type="submission" date="2025-09" db="UniProtKB">
        <authorList>
            <consortium name="Ensembl"/>
        </authorList>
    </citation>
    <scope>IDENTIFICATION</scope>
</reference>
<evidence type="ECO:0000256" key="5">
    <source>
        <dbReference type="ARBA" id="ARBA00022925"/>
    </source>
</evidence>
<dbReference type="InterPro" id="IPR000276">
    <property type="entry name" value="GPCR_Rhodpsn"/>
</dbReference>
<dbReference type="GO" id="GO:0016020">
    <property type="term" value="C:membrane"/>
    <property type="evidence" value="ECO:0007669"/>
    <property type="project" value="UniProtKB-SubCell"/>
</dbReference>
<reference evidence="16" key="3">
    <citation type="journal article" date="2014" name="Nature">
        <title>Elephant shark genome provides unique insights into gnathostome evolution.</title>
        <authorList>
            <consortium name="International Elephant Shark Genome Sequencing Consortium"/>
            <person name="Venkatesh B."/>
            <person name="Lee A.P."/>
            <person name="Ravi V."/>
            <person name="Maurya A.K."/>
            <person name="Lian M.M."/>
            <person name="Swann J.B."/>
            <person name="Ohta Y."/>
            <person name="Flajnik M.F."/>
            <person name="Sutoh Y."/>
            <person name="Kasahara M."/>
            <person name="Hoon S."/>
            <person name="Gangu V."/>
            <person name="Roy S.W."/>
            <person name="Irimia M."/>
            <person name="Korzh V."/>
            <person name="Kondrychyn I."/>
            <person name="Lim Z.W."/>
            <person name="Tay B.H."/>
            <person name="Tohari S."/>
            <person name="Kong K.W."/>
            <person name="Ho S."/>
            <person name="Lorente-Galdos B."/>
            <person name="Quilez J."/>
            <person name="Marques-Bonet T."/>
            <person name="Raney B.J."/>
            <person name="Ingham P.W."/>
            <person name="Tay A."/>
            <person name="Hillier L.W."/>
            <person name="Minx P."/>
            <person name="Boehm T."/>
            <person name="Wilson R.K."/>
            <person name="Brenner S."/>
            <person name="Warren W.C."/>
        </authorList>
    </citation>
    <scope>NUCLEOTIDE SEQUENCE [LARGE SCALE GENOMIC DNA]</scope>
</reference>
<evidence type="ECO:0000256" key="4">
    <source>
        <dbReference type="ARBA" id="ARBA00022692"/>
    </source>
</evidence>
<comment type="subcellular location">
    <subcellularLocation>
        <location evidence="1">Membrane</location>
        <topology evidence="1">Multi-pass membrane protein</topology>
    </subcellularLocation>
</comment>
<keyword evidence="4 13" id="KW-0812">Transmembrane</keyword>
<feature type="transmembrane region" description="Helical" evidence="13">
    <location>
        <begin position="202"/>
        <end position="223"/>
    </location>
</feature>
<evidence type="ECO:0000259" key="14">
    <source>
        <dbReference type="PROSITE" id="PS50262"/>
    </source>
</evidence>
<evidence type="ECO:0000313" key="16">
    <source>
        <dbReference type="Proteomes" id="UP000314986"/>
    </source>
</evidence>
<evidence type="ECO:0000256" key="13">
    <source>
        <dbReference type="SAM" id="Phobius"/>
    </source>
</evidence>
<accession>A0A4W3GM39</accession>
<protein>
    <submittedName>
        <fullName evidence="15">Opsin 6, group member a</fullName>
    </submittedName>
</protein>
<evidence type="ECO:0000256" key="6">
    <source>
        <dbReference type="ARBA" id="ARBA00022989"/>
    </source>
</evidence>
<reference evidence="15" key="4">
    <citation type="submission" date="2025-08" db="UniProtKB">
        <authorList>
            <consortium name="Ensembl"/>
        </authorList>
    </citation>
    <scope>IDENTIFICATION</scope>
</reference>
<dbReference type="KEGG" id="cmk:103175905"/>
<reference evidence="16" key="1">
    <citation type="journal article" date="2006" name="Science">
        <title>Ancient noncoding elements conserved in the human genome.</title>
        <authorList>
            <person name="Venkatesh B."/>
            <person name="Kirkness E.F."/>
            <person name="Loh Y.H."/>
            <person name="Halpern A.L."/>
            <person name="Lee A.P."/>
            <person name="Johnson J."/>
            <person name="Dandona N."/>
            <person name="Viswanathan L.D."/>
            <person name="Tay A."/>
            <person name="Venter J.C."/>
            <person name="Strausberg R.L."/>
            <person name="Brenner S."/>
        </authorList>
    </citation>
    <scope>NUCLEOTIDE SEQUENCE [LARGE SCALE GENOMIC DNA]</scope>
</reference>
<dbReference type="InterPro" id="IPR050125">
    <property type="entry name" value="GPCR_opsins"/>
</dbReference>
<dbReference type="GO" id="GO:0007602">
    <property type="term" value="P:phototransduction"/>
    <property type="evidence" value="ECO:0007669"/>
    <property type="project" value="UniProtKB-KW"/>
</dbReference>
<feature type="transmembrane region" description="Helical" evidence="13">
    <location>
        <begin position="70"/>
        <end position="91"/>
    </location>
</feature>
<dbReference type="RefSeq" id="XP_007887390.1">
    <property type="nucleotide sequence ID" value="XM_007889199.1"/>
</dbReference>
<keyword evidence="7" id="KW-0157">Chromophore</keyword>
<dbReference type="InParanoid" id="A0A4W3GM39"/>
<feature type="transmembrane region" description="Helical" evidence="13">
    <location>
        <begin position="35"/>
        <end position="58"/>
    </location>
</feature>
<feature type="region of interest" description="Disordered" evidence="12">
    <location>
        <begin position="338"/>
        <end position="377"/>
    </location>
</feature>
<dbReference type="GO" id="GO:0004930">
    <property type="term" value="F:G protein-coupled receptor activity"/>
    <property type="evidence" value="ECO:0007669"/>
    <property type="project" value="UniProtKB-KW"/>
</dbReference>
<dbReference type="Proteomes" id="UP000314986">
    <property type="component" value="Unassembled WGS sequence"/>
</dbReference>